<dbReference type="SMART" id="SM00042">
    <property type="entry name" value="CUB"/>
    <property type="match status" value="2"/>
</dbReference>
<keyword evidence="2 6" id="KW-0378">Hydrolase</keyword>
<evidence type="ECO:0000313" key="10">
    <source>
        <dbReference type="EMBL" id="KAL1247429.1"/>
    </source>
</evidence>
<feature type="signal peptide" evidence="7">
    <location>
        <begin position="1"/>
        <end position="24"/>
    </location>
</feature>
<comment type="caution">
    <text evidence="5">Lacks conserved residue(s) required for the propagation of feature annotation.</text>
</comment>
<dbReference type="InterPro" id="IPR035914">
    <property type="entry name" value="Sperma_CUB_dom_sf"/>
</dbReference>
<dbReference type="InterPro" id="IPR001314">
    <property type="entry name" value="Peptidase_S1A"/>
</dbReference>
<proteinExistence type="predicted"/>
<evidence type="ECO:0000256" key="3">
    <source>
        <dbReference type="ARBA" id="ARBA00022825"/>
    </source>
</evidence>
<dbReference type="InterPro" id="IPR043504">
    <property type="entry name" value="Peptidase_S1_PA_chymotrypsin"/>
</dbReference>
<dbReference type="SUPFAM" id="SSF49854">
    <property type="entry name" value="Spermadhesin, CUB domain"/>
    <property type="match status" value="2"/>
</dbReference>
<evidence type="ECO:0000256" key="7">
    <source>
        <dbReference type="SAM" id="SignalP"/>
    </source>
</evidence>
<keyword evidence="4 5" id="KW-1015">Disulfide bond</keyword>
<evidence type="ECO:0000259" key="8">
    <source>
        <dbReference type="PROSITE" id="PS01180"/>
    </source>
</evidence>
<dbReference type="CDD" id="cd00190">
    <property type="entry name" value="Tryp_SPc"/>
    <property type="match status" value="1"/>
</dbReference>
<dbReference type="InterPro" id="IPR018114">
    <property type="entry name" value="TRYPSIN_HIS"/>
</dbReference>
<dbReference type="PROSITE" id="PS00134">
    <property type="entry name" value="TRYPSIN_HIS"/>
    <property type="match status" value="1"/>
</dbReference>
<evidence type="ECO:0008006" key="12">
    <source>
        <dbReference type="Google" id="ProtNLM"/>
    </source>
</evidence>
<feature type="domain" description="Peptidase S1" evidence="9">
    <location>
        <begin position="47"/>
        <end position="298"/>
    </location>
</feature>
<keyword evidence="11" id="KW-1185">Reference proteome</keyword>
<gene>
    <name evidence="10" type="ORF">QQF64_022805</name>
</gene>
<evidence type="ECO:0000313" key="11">
    <source>
        <dbReference type="Proteomes" id="UP001558613"/>
    </source>
</evidence>
<accession>A0ABR3L3F3</accession>
<dbReference type="PROSITE" id="PS51257">
    <property type="entry name" value="PROKAR_LIPOPROTEIN"/>
    <property type="match status" value="1"/>
</dbReference>
<comment type="caution">
    <text evidence="10">The sequence shown here is derived from an EMBL/GenBank/DDBJ whole genome shotgun (WGS) entry which is preliminary data.</text>
</comment>
<feature type="chain" id="PRO_5045241433" description="Ovochymase-2" evidence="7">
    <location>
        <begin position="25"/>
        <end position="744"/>
    </location>
</feature>
<reference evidence="10 11" key="1">
    <citation type="submission" date="2023-09" db="EMBL/GenBank/DDBJ databases">
        <authorList>
            <person name="Wang M."/>
        </authorList>
    </citation>
    <scope>NUCLEOTIDE SEQUENCE [LARGE SCALE GENOMIC DNA]</scope>
    <source>
        <strain evidence="10">GT-2023</strain>
        <tissue evidence="10">Liver</tissue>
    </source>
</reference>
<dbReference type="Proteomes" id="UP001558613">
    <property type="component" value="Unassembled WGS sequence"/>
</dbReference>
<feature type="domain" description="CUB" evidence="8">
    <location>
        <begin position="434"/>
        <end position="546"/>
    </location>
</feature>
<name>A0ABR3L3F3_9TELE</name>
<evidence type="ECO:0000256" key="5">
    <source>
        <dbReference type="PROSITE-ProRule" id="PRU00059"/>
    </source>
</evidence>
<dbReference type="Pfam" id="PF00431">
    <property type="entry name" value="CUB"/>
    <property type="match status" value="2"/>
</dbReference>
<dbReference type="PROSITE" id="PS50240">
    <property type="entry name" value="TRYPSIN_DOM"/>
    <property type="match status" value="1"/>
</dbReference>
<dbReference type="InterPro" id="IPR000859">
    <property type="entry name" value="CUB_dom"/>
</dbReference>
<evidence type="ECO:0000256" key="2">
    <source>
        <dbReference type="ARBA" id="ARBA00022801"/>
    </source>
</evidence>
<evidence type="ECO:0000256" key="6">
    <source>
        <dbReference type="RuleBase" id="RU363034"/>
    </source>
</evidence>
<dbReference type="Gene3D" id="2.40.10.10">
    <property type="entry name" value="Trypsin-like serine proteases"/>
    <property type="match status" value="3"/>
</dbReference>
<dbReference type="InterPro" id="IPR033116">
    <property type="entry name" value="TRYPSIN_SER"/>
</dbReference>
<dbReference type="PROSITE" id="PS01180">
    <property type="entry name" value="CUB"/>
    <property type="match status" value="2"/>
</dbReference>
<dbReference type="Gene3D" id="2.60.120.290">
    <property type="entry name" value="Spermadhesin, CUB domain"/>
    <property type="match status" value="2"/>
</dbReference>
<evidence type="ECO:0000259" key="9">
    <source>
        <dbReference type="PROSITE" id="PS50240"/>
    </source>
</evidence>
<dbReference type="CDD" id="cd00041">
    <property type="entry name" value="CUB"/>
    <property type="match status" value="2"/>
</dbReference>
<keyword evidence="7" id="KW-0732">Signal</keyword>
<organism evidence="10 11">
    <name type="scientific">Cirrhinus molitorella</name>
    <name type="common">mud carp</name>
    <dbReference type="NCBI Taxonomy" id="172907"/>
    <lineage>
        <taxon>Eukaryota</taxon>
        <taxon>Metazoa</taxon>
        <taxon>Chordata</taxon>
        <taxon>Craniata</taxon>
        <taxon>Vertebrata</taxon>
        <taxon>Euteleostomi</taxon>
        <taxon>Actinopterygii</taxon>
        <taxon>Neopterygii</taxon>
        <taxon>Teleostei</taxon>
        <taxon>Ostariophysi</taxon>
        <taxon>Cypriniformes</taxon>
        <taxon>Cyprinidae</taxon>
        <taxon>Labeoninae</taxon>
        <taxon>Labeonini</taxon>
        <taxon>Cirrhinus</taxon>
    </lineage>
</organism>
<dbReference type="PANTHER" id="PTHR24252">
    <property type="entry name" value="ACROSIN-RELATED"/>
    <property type="match status" value="1"/>
</dbReference>
<keyword evidence="3 6" id="KW-0720">Serine protease</keyword>
<dbReference type="EMBL" id="JAYMGO010000025">
    <property type="protein sequence ID" value="KAL1247429.1"/>
    <property type="molecule type" value="Genomic_DNA"/>
</dbReference>
<dbReference type="SMART" id="SM00020">
    <property type="entry name" value="Tryp_SPc"/>
    <property type="match status" value="1"/>
</dbReference>
<sequence>MSESSYRTFVGFLSLLGCLGMTFAIHYSDAKCGSTKARGILDRSLRVTGGSEARQGSHPWLVSLRIRGSHFCAAAILTDHWLLTAAHCFASVSMDFLDKIEAVAGDFDQRKVDRGEQNFHVKNVKFHEKYQRSSPLSYDIALLEIKGRIHFGYFVKPVCLPYPGERFPPKTMCVVGGWGRIIEKGPLPSVLQEVQLDLIEQGKCKHVLQTLRPGEKTFTVLCAGPERGGRDACQGDSGGPLLCPRADGHWVAVGVTSWGKGCGRSWNNNKIKPLSRRGSPGVFTDVLMFLTWIKSNLRKELNLGLDRSLCSVPDGVVPGHEGIIRNPAHPGQSYNNNEMCLWSIQVAAGEHVLLEFLEFDLENDTQCHSDHLTVYVNKDKQTGQFCGGQSPSPILIGGSHSITVQFVSDVSSTAAGFAIQFSGVDKDYSFGAECGTVVLLQPKGAVRSPAYPQAYGNNTLCRWVIYAPEGHIVKLDFDDFDLEESDNCKYDSLTVFGDIYGKDEIVAVCGGIVPPAVLSYGHTMLLQFSTDNTISARGFNASFTSISKKDLRETLYEDQEEEVDDDSRVISPHLQAAPCGMPDAEDDGKLSWHVSIGLGAGHECSGAIIQSQWILTDAHCVYNLEERHSRLASVTTGGSNKQIRDVIGVLQKYAACLSTLCWTGNPTVPPLLGSSVDRPNAYVTRLPSQTHWSAGPLVCLTNRSGVVLMGVKSQGEPCGGIQKPAIYSSLPAIMDWISQHLGTE</sequence>
<dbReference type="PROSITE" id="PS00135">
    <property type="entry name" value="TRYPSIN_SER"/>
    <property type="match status" value="1"/>
</dbReference>
<keyword evidence="1 6" id="KW-0645">Protease</keyword>
<feature type="disulfide bond" evidence="5">
    <location>
        <begin position="434"/>
        <end position="461"/>
    </location>
</feature>
<dbReference type="InterPro" id="IPR001254">
    <property type="entry name" value="Trypsin_dom"/>
</dbReference>
<dbReference type="PANTHER" id="PTHR24252:SF7">
    <property type="entry name" value="HYALIN"/>
    <property type="match status" value="1"/>
</dbReference>
<evidence type="ECO:0000256" key="1">
    <source>
        <dbReference type="ARBA" id="ARBA00022670"/>
    </source>
</evidence>
<evidence type="ECO:0000256" key="4">
    <source>
        <dbReference type="ARBA" id="ARBA00023157"/>
    </source>
</evidence>
<dbReference type="SUPFAM" id="SSF50494">
    <property type="entry name" value="Trypsin-like serine proteases"/>
    <property type="match status" value="2"/>
</dbReference>
<dbReference type="InterPro" id="IPR009003">
    <property type="entry name" value="Peptidase_S1_PA"/>
</dbReference>
<feature type="domain" description="CUB" evidence="8">
    <location>
        <begin position="310"/>
        <end position="424"/>
    </location>
</feature>
<protein>
    <recommendedName>
        <fullName evidence="12">Ovochymase-2</fullName>
    </recommendedName>
</protein>
<dbReference type="Pfam" id="PF00089">
    <property type="entry name" value="Trypsin"/>
    <property type="match status" value="2"/>
</dbReference>
<dbReference type="PRINTS" id="PR00722">
    <property type="entry name" value="CHYMOTRYPSIN"/>
</dbReference>